<sequence length="355" mass="37562">MFRHHAYVGCRTSRERNARGLGISVFGIDEAGDWHLLNIRETAANPSFLAASADGRHLYAVHGDGTEMSAFGIGVDGLLTELDRATTAGLNPVDVVLDPSQRFLVVTNHLTGSVVVRRRRTDGGFGEITAYVQLRAALGPHRLEQASVKPHQARFDPTGRRLVVPNKGSDTASLLDFDPADGSLAERVGCTAILREGCGPRNVAFHPVLSVLYVVGELDSTVYALRMDASGQLEPFQVLSCLPEDAFGLSRAAGIHCALDGTALHVSNRGHDSICTFSLEPGSGRLSAPRWTSSLGRTPRFIGAGTEAHPLLVANEDSDIVVGITHGGTPHRLAGTASPTCIVLRPGPATASSIA</sequence>
<dbReference type="EMBL" id="CP113520">
    <property type="protein sequence ID" value="WAJ31008.1"/>
    <property type="molecule type" value="Genomic_DNA"/>
</dbReference>
<gene>
    <name evidence="1" type="ORF">OXU80_12710</name>
</gene>
<evidence type="ECO:0000313" key="2">
    <source>
        <dbReference type="Proteomes" id="UP001163223"/>
    </source>
</evidence>
<reference evidence="1" key="1">
    <citation type="submission" date="2022-11" db="EMBL/GenBank/DDBJ databases">
        <title>beta-Carotene-producing bacterium, Jeongeuplla avenae sp. nov., alleviates the salt stress of Arabidopsis seedlings.</title>
        <authorList>
            <person name="Jiang L."/>
            <person name="Lee J."/>
        </authorList>
    </citation>
    <scope>NUCLEOTIDE SEQUENCE</scope>
    <source>
        <strain evidence="1">DY_R2A_6</strain>
    </source>
</reference>
<proteinExistence type="predicted"/>
<keyword evidence="2" id="KW-1185">Reference proteome</keyword>
<dbReference type="Proteomes" id="UP001163223">
    <property type="component" value="Chromosome"/>
</dbReference>
<evidence type="ECO:0000313" key="1">
    <source>
        <dbReference type="EMBL" id="WAJ31008.1"/>
    </source>
</evidence>
<name>A0ACD4NW39_9HYPH</name>
<protein>
    <submittedName>
        <fullName evidence="1">Beta-propeller fold lactonase family protein</fullName>
    </submittedName>
</protein>
<accession>A0ACD4NW39</accession>
<organism evidence="1 2">
    <name type="scientific">Antarcticirhabdus aurantiaca</name>
    <dbReference type="NCBI Taxonomy" id="2606717"/>
    <lineage>
        <taxon>Bacteria</taxon>
        <taxon>Pseudomonadati</taxon>
        <taxon>Pseudomonadota</taxon>
        <taxon>Alphaproteobacteria</taxon>
        <taxon>Hyphomicrobiales</taxon>
        <taxon>Aurantimonadaceae</taxon>
        <taxon>Antarcticirhabdus</taxon>
    </lineage>
</organism>